<gene>
    <name evidence="2" type="ORF">EPZ47_00310</name>
</gene>
<proteinExistence type="predicted"/>
<dbReference type="EMBL" id="CP035088">
    <property type="protein sequence ID" value="QBZ87219.1"/>
    <property type="molecule type" value="Genomic_DNA"/>
</dbReference>
<accession>A0A4P7PA37</accession>
<evidence type="ECO:0000313" key="3">
    <source>
        <dbReference type="Proteomes" id="UP000296468"/>
    </source>
</evidence>
<feature type="region of interest" description="Disordered" evidence="1">
    <location>
        <begin position="29"/>
        <end position="55"/>
    </location>
</feature>
<evidence type="ECO:0000256" key="1">
    <source>
        <dbReference type="SAM" id="MobiDB-lite"/>
    </source>
</evidence>
<organism evidence="2 3">
    <name type="scientific">Pseudomonas viciae</name>
    <dbReference type="NCBI Taxonomy" id="2505979"/>
    <lineage>
        <taxon>Bacteria</taxon>
        <taxon>Pseudomonadati</taxon>
        <taxon>Pseudomonadota</taxon>
        <taxon>Gammaproteobacteria</taxon>
        <taxon>Pseudomonadales</taxon>
        <taxon>Pseudomonadaceae</taxon>
        <taxon>Pseudomonas</taxon>
    </lineage>
</organism>
<sequence length="79" mass="8788">MSASWPPTSCEHPPWRGSLLPLGCEAAPKDGYTLKSPATGSNSNRRQRQSRERFGTVGLFFHQPVHEQPYQHPAPFTLG</sequence>
<dbReference type="KEGG" id="pvk:EPZ47_00310"/>
<evidence type="ECO:0000313" key="2">
    <source>
        <dbReference type="EMBL" id="QBZ87219.1"/>
    </source>
</evidence>
<dbReference type="AlphaFoldDB" id="A0A4P7PA37"/>
<name>A0A4P7PA37_9PSED</name>
<protein>
    <submittedName>
        <fullName evidence="2">Uncharacterized protein</fullName>
    </submittedName>
</protein>
<dbReference type="Proteomes" id="UP000296468">
    <property type="component" value="Chromosome"/>
</dbReference>
<reference evidence="2 3" key="1">
    <citation type="journal article" date="2019" name="Front. Microbiol.">
        <title>In silico and Genetic Analyses of Cyclic Lipopeptide Synthetic Gene Clusters in Pseudomonas sp. 11K1.</title>
        <authorList>
            <person name="Zhao H."/>
            <person name="Liu Y.P."/>
            <person name="Zhang L.Q."/>
        </authorList>
    </citation>
    <scope>NUCLEOTIDE SEQUENCE [LARGE SCALE GENOMIC DNA]</scope>
    <source>
        <strain evidence="2 3">11K1</strain>
    </source>
</reference>